<dbReference type="EMBL" id="JBBPBM010000065">
    <property type="protein sequence ID" value="KAK8515019.1"/>
    <property type="molecule type" value="Genomic_DNA"/>
</dbReference>
<accession>A0ABR2C6H2</accession>
<evidence type="ECO:0000313" key="3">
    <source>
        <dbReference type="Proteomes" id="UP001472677"/>
    </source>
</evidence>
<evidence type="ECO:0008006" key="4">
    <source>
        <dbReference type="Google" id="ProtNLM"/>
    </source>
</evidence>
<keyword evidence="3" id="KW-1185">Reference proteome</keyword>
<name>A0ABR2C6H2_9ROSI</name>
<protein>
    <recommendedName>
        <fullName evidence="4">Chromo domain-containing protein</fullName>
    </recommendedName>
</protein>
<feature type="region of interest" description="Disordered" evidence="1">
    <location>
        <begin position="34"/>
        <end position="63"/>
    </location>
</feature>
<dbReference type="Proteomes" id="UP001472677">
    <property type="component" value="Unassembled WGS sequence"/>
</dbReference>
<evidence type="ECO:0000256" key="1">
    <source>
        <dbReference type="SAM" id="MobiDB-lite"/>
    </source>
</evidence>
<organism evidence="2 3">
    <name type="scientific">Hibiscus sabdariffa</name>
    <name type="common">roselle</name>
    <dbReference type="NCBI Taxonomy" id="183260"/>
    <lineage>
        <taxon>Eukaryota</taxon>
        <taxon>Viridiplantae</taxon>
        <taxon>Streptophyta</taxon>
        <taxon>Embryophyta</taxon>
        <taxon>Tracheophyta</taxon>
        <taxon>Spermatophyta</taxon>
        <taxon>Magnoliopsida</taxon>
        <taxon>eudicotyledons</taxon>
        <taxon>Gunneridae</taxon>
        <taxon>Pentapetalae</taxon>
        <taxon>rosids</taxon>
        <taxon>malvids</taxon>
        <taxon>Malvales</taxon>
        <taxon>Malvaceae</taxon>
        <taxon>Malvoideae</taxon>
        <taxon>Hibiscus</taxon>
    </lineage>
</organism>
<gene>
    <name evidence="2" type="ORF">V6N12_001184</name>
</gene>
<comment type="caution">
    <text evidence="2">The sequence shown here is derived from an EMBL/GenBank/DDBJ whole genome shotgun (WGS) entry which is preliminary data.</text>
</comment>
<proteinExistence type="predicted"/>
<reference evidence="2 3" key="1">
    <citation type="journal article" date="2024" name="G3 (Bethesda)">
        <title>Genome assembly of Hibiscus sabdariffa L. provides insights into metabolisms of medicinal natural products.</title>
        <authorList>
            <person name="Kim T."/>
        </authorList>
    </citation>
    <scope>NUCLEOTIDE SEQUENCE [LARGE SCALE GENOMIC DNA]</scope>
    <source>
        <strain evidence="2">TK-2024</strain>
        <tissue evidence="2">Old leaves</tissue>
    </source>
</reference>
<sequence length="131" mass="14658">MLDGETVEMVKVLWRNRSLDEATWEPKDVFKAQHPHLFDPGDVDSEPELPPPPPLDQTVPARAARAHHPPELIGVAVLLDVRARPLEDVTCFILIRRRFGTLLEGFGLSFHKAIIAAAGRGNDTLFTCQWT</sequence>
<evidence type="ECO:0000313" key="2">
    <source>
        <dbReference type="EMBL" id="KAK8515019.1"/>
    </source>
</evidence>